<evidence type="ECO:0000313" key="3">
    <source>
        <dbReference type="EMBL" id="KAK4422637.1"/>
    </source>
</evidence>
<accession>A0AAE1Y3K9</accession>
<sequence>MKKTKADNKAYKRLCGVDAWENTKRASFEAQLKQIEEKIEKKKAEYGARMKNKMAIVHRAAEEKRATVEADRGKDFLTVDEAAARFQATGTIPTKLFACFSC</sequence>
<reference evidence="3" key="2">
    <citation type="journal article" date="2024" name="Plant">
        <title>Genomic evolution and insights into agronomic trait innovations of Sesamum species.</title>
        <authorList>
            <person name="Miao H."/>
            <person name="Wang L."/>
            <person name="Qu L."/>
            <person name="Liu H."/>
            <person name="Sun Y."/>
            <person name="Le M."/>
            <person name="Wang Q."/>
            <person name="Wei S."/>
            <person name="Zheng Y."/>
            <person name="Lin W."/>
            <person name="Duan Y."/>
            <person name="Cao H."/>
            <person name="Xiong S."/>
            <person name="Wang X."/>
            <person name="Wei L."/>
            <person name="Li C."/>
            <person name="Ma Q."/>
            <person name="Ju M."/>
            <person name="Zhao R."/>
            <person name="Li G."/>
            <person name="Mu C."/>
            <person name="Tian Q."/>
            <person name="Mei H."/>
            <person name="Zhang T."/>
            <person name="Gao T."/>
            <person name="Zhang H."/>
        </authorList>
    </citation>
    <scope>NUCLEOTIDE SEQUENCE</scope>
    <source>
        <strain evidence="3">3651</strain>
    </source>
</reference>
<evidence type="ECO:0000313" key="4">
    <source>
        <dbReference type="Proteomes" id="UP001293254"/>
    </source>
</evidence>
<name>A0AAE1Y3K9_9LAMI</name>
<proteinExistence type="inferred from homology"/>
<comment type="caution">
    <text evidence="3">The sequence shown here is derived from an EMBL/GenBank/DDBJ whole genome shotgun (WGS) entry which is preliminary data.</text>
</comment>
<evidence type="ECO:0000256" key="1">
    <source>
        <dbReference type="ARBA" id="ARBA00005711"/>
    </source>
</evidence>
<dbReference type="Proteomes" id="UP001293254">
    <property type="component" value="Unassembled WGS sequence"/>
</dbReference>
<dbReference type="Pfam" id="PF03763">
    <property type="entry name" value="Remorin_C"/>
    <property type="match status" value="1"/>
</dbReference>
<comment type="similarity">
    <text evidence="1">Belongs to the remorin family.</text>
</comment>
<organism evidence="3 4">
    <name type="scientific">Sesamum alatum</name>
    <dbReference type="NCBI Taxonomy" id="300844"/>
    <lineage>
        <taxon>Eukaryota</taxon>
        <taxon>Viridiplantae</taxon>
        <taxon>Streptophyta</taxon>
        <taxon>Embryophyta</taxon>
        <taxon>Tracheophyta</taxon>
        <taxon>Spermatophyta</taxon>
        <taxon>Magnoliopsida</taxon>
        <taxon>eudicotyledons</taxon>
        <taxon>Gunneridae</taxon>
        <taxon>Pentapetalae</taxon>
        <taxon>asterids</taxon>
        <taxon>lamiids</taxon>
        <taxon>Lamiales</taxon>
        <taxon>Pedaliaceae</taxon>
        <taxon>Sesamum</taxon>
    </lineage>
</organism>
<dbReference type="PANTHER" id="PTHR31775">
    <property type="entry name" value="OS02G0117200 PROTEIN"/>
    <property type="match status" value="1"/>
</dbReference>
<dbReference type="EMBL" id="JACGWO010000007">
    <property type="protein sequence ID" value="KAK4422637.1"/>
    <property type="molecule type" value="Genomic_DNA"/>
</dbReference>
<dbReference type="AlphaFoldDB" id="A0AAE1Y3K9"/>
<protein>
    <submittedName>
        <fullName evidence="3">Remorin</fullName>
    </submittedName>
</protein>
<reference evidence="3" key="1">
    <citation type="submission" date="2020-06" db="EMBL/GenBank/DDBJ databases">
        <authorList>
            <person name="Li T."/>
            <person name="Hu X."/>
            <person name="Zhang T."/>
            <person name="Song X."/>
            <person name="Zhang H."/>
            <person name="Dai N."/>
            <person name="Sheng W."/>
            <person name="Hou X."/>
            <person name="Wei L."/>
        </authorList>
    </citation>
    <scope>NUCLEOTIDE SEQUENCE</scope>
    <source>
        <strain evidence="3">3651</strain>
        <tissue evidence="3">Leaf</tissue>
    </source>
</reference>
<feature type="domain" description="Remorin C-terminal" evidence="2">
    <location>
        <begin position="2"/>
        <end position="95"/>
    </location>
</feature>
<dbReference type="InterPro" id="IPR005516">
    <property type="entry name" value="Remorin_C"/>
</dbReference>
<dbReference type="PANTHER" id="PTHR31775:SF5">
    <property type="entry name" value="REMORIN 1.4"/>
    <property type="match status" value="1"/>
</dbReference>
<keyword evidence="4" id="KW-1185">Reference proteome</keyword>
<gene>
    <name evidence="3" type="ORF">Salat_1846200</name>
</gene>
<evidence type="ECO:0000259" key="2">
    <source>
        <dbReference type="Pfam" id="PF03763"/>
    </source>
</evidence>